<reference evidence="1" key="1">
    <citation type="journal article" date="2024" name="Syst. Appl. Microbiol.">
        <title>First single-strain enrichments of Electrothrix cable bacteria, description of E. aestuarii sp. nov. and E. rattekaaiensis sp. nov., and proposal of a cable bacteria taxonomy following the rules of the SeqCode.</title>
        <authorList>
            <person name="Plum-Jensen L.E."/>
            <person name="Schramm A."/>
            <person name="Marshall I.P.G."/>
        </authorList>
    </citation>
    <scope>NUCLEOTIDE SEQUENCE</scope>
    <source>
        <strain evidence="1">Rat1</strain>
    </source>
</reference>
<dbReference type="KEGG" id="eaj:Q3M24_00910"/>
<protein>
    <submittedName>
        <fullName evidence="1">Uncharacterized protein</fullName>
    </submittedName>
</protein>
<dbReference type="EMBL" id="CP159373">
    <property type="protein sequence ID" value="XCN73345.1"/>
    <property type="molecule type" value="Genomic_DNA"/>
</dbReference>
<organism evidence="1">
    <name type="scientific">Candidatus Electrothrix aestuarii</name>
    <dbReference type="NCBI Taxonomy" id="3062594"/>
    <lineage>
        <taxon>Bacteria</taxon>
        <taxon>Pseudomonadati</taxon>
        <taxon>Thermodesulfobacteriota</taxon>
        <taxon>Desulfobulbia</taxon>
        <taxon>Desulfobulbales</taxon>
        <taxon>Desulfobulbaceae</taxon>
        <taxon>Candidatus Electrothrix</taxon>
    </lineage>
</organism>
<sequence length="66" mass="7897">MTDTEIRMKGMQVLVNALGEVHAEKFITLILREPFNYTEWQRNLWNDKSVEEISRMAMQRRLKQGD</sequence>
<proteinExistence type="predicted"/>
<reference evidence="1" key="2">
    <citation type="submission" date="2024-06" db="EMBL/GenBank/DDBJ databases">
        <authorList>
            <person name="Plum-Jensen L.E."/>
            <person name="Schramm A."/>
            <person name="Marshall I.P.G."/>
        </authorList>
    </citation>
    <scope>NUCLEOTIDE SEQUENCE</scope>
    <source>
        <strain evidence="1">Rat1</strain>
    </source>
</reference>
<gene>
    <name evidence="1" type="ORF">Q3M24_00910</name>
</gene>
<dbReference type="AlphaFoldDB" id="A0AAU8LWE5"/>
<name>A0AAU8LWE5_9BACT</name>
<evidence type="ECO:0000313" key="1">
    <source>
        <dbReference type="EMBL" id="XCN73345.1"/>
    </source>
</evidence>
<accession>A0AAU8LWE5</accession>